<dbReference type="InterPro" id="IPR012871">
    <property type="entry name" value="DUF1668_ORYSA"/>
</dbReference>
<dbReference type="InterPro" id="IPR015915">
    <property type="entry name" value="Kelch-typ_b-propeller"/>
</dbReference>
<evidence type="ECO:0000313" key="2">
    <source>
        <dbReference type="Proteomes" id="UP001497516"/>
    </source>
</evidence>
<dbReference type="Pfam" id="PF07893">
    <property type="entry name" value="DUF1668"/>
    <property type="match status" value="1"/>
</dbReference>
<name>A0AAV2DN06_9ROSI</name>
<keyword evidence="2" id="KW-1185">Reference proteome</keyword>
<organism evidence="1 2">
    <name type="scientific">Linum trigynum</name>
    <dbReference type="NCBI Taxonomy" id="586398"/>
    <lineage>
        <taxon>Eukaryota</taxon>
        <taxon>Viridiplantae</taxon>
        <taxon>Streptophyta</taxon>
        <taxon>Embryophyta</taxon>
        <taxon>Tracheophyta</taxon>
        <taxon>Spermatophyta</taxon>
        <taxon>Magnoliopsida</taxon>
        <taxon>eudicotyledons</taxon>
        <taxon>Gunneridae</taxon>
        <taxon>Pentapetalae</taxon>
        <taxon>rosids</taxon>
        <taxon>fabids</taxon>
        <taxon>Malpighiales</taxon>
        <taxon>Linaceae</taxon>
        <taxon>Linum</taxon>
    </lineage>
</organism>
<dbReference type="Proteomes" id="UP001497516">
    <property type="component" value="Chromosome 3"/>
</dbReference>
<reference evidence="1 2" key="1">
    <citation type="submission" date="2024-04" db="EMBL/GenBank/DDBJ databases">
        <authorList>
            <person name="Fracassetti M."/>
        </authorList>
    </citation>
    <scope>NUCLEOTIDE SEQUENCE [LARGE SCALE GENOMIC DNA]</scope>
</reference>
<accession>A0AAV2DN06</accession>
<dbReference type="AlphaFoldDB" id="A0AAV2DN06"/>
<evidence type="ECO:0000313" key="1">
    <source>
        <dbReference type="EMBL" id="CAL1374950.1"/>
    </source>
</evidence>
<proteinExistence type="predicted"/>
<sequence length="401" mass="43920">METEHGKAGTVAAGREETAKEEELTLYLQLKTCIWGINVFQSPVRQSQTNTDDVVTPKVVCDVDIHDGGRFPPDMAAFQLDSKIYLVGGGGPNSGAYVYELCPQTSQLQIPTAIPHRLKSPKVNPIAENIAGKIHVLDRDLQSPPSCHEVLEFSVDSKTWNWNSLPPPPLPPNSTIPLYFVLAHKLFVQRVGGHEESAAAYFFFDTISNSWIPNREPLVRSPPSPSSAATDDFQLMGGRTLRNCPGFDAIKGKNGNPLHVFVAYQGDFDVIGENKYVGAFLVDGGGGEGRVVAYQSLETALFGESSDSGGDFYPEEYPYGVVDLGDGVISSVIAGYRDDERDVVLVCVLRLSKKPSFEWTGRASWALEEEFLDVEVLDRRVYGLDGLEESLRSPVCSAFLL</sequence>
<dbReference type="SUPFAM" id="SSF117281">
    <property type="entry name" value="Kelch motif"/>
    <property type="match status" value="1"/>
</dbReference>
<dbReference type="EMBL" id="OZ034816">
    <property type="protein sequence ID" value="CAL1374950.1"/>
    <property type="molecule type" value="Genomic_DNA"/>
</dbReference>
<gene>
    <name evidence="1" type="ORF">LTRI10_LOCUS16783</name>
</gene>
<protein>
    <submittedName>
        <fullName evidence="1">Uncharacterized protein</fullName>
    </submittedName>
</protein>